<dbReference type="InterPro" id="IPR024172">
    <property type="entry name" value="AadA/Aad9"/>
</dbReference>
<evidence type="ECO:0000259" key="5">
    <source>
        <dbReference type="Pfam" id="PF13427"/>
    </source>
</evidence>
<evidence type="ECO:0000313" key="6">
    <source>
        <dbReference type="EMBL" id="OGL70232.1"/>
    </source>
</evidence>
<dbReference type="AlphaFoldDB" id="A0A1F7TW68"/>
<comment type="caution">
    <text evidence="6">The sequence shown here is derived from an EMBL/GenBank/DDBJ whole genome shotgun (WGS) entry which is preliminary data.</text>
</comment>
<dbReference type="EMBL" id="MGDX01000033">
    <property type="protein sequence ID" value="OGL70232.1"/>
    <property type="molecule type" value="Genomic_DNA"/>
</dbReference>
<feature type="domain" description="Adenylyltransferase AadA C-terminal" evidence="5">
    <location>
        <begin position="151"/>
        <end position="259"/>
    </location>
</feature>
<evidence type="ECO:0000256" key="3">
    <source>
        <dbReference type="ARBA" id="ARBA00047831"/>
    </source>
</evidence>
<organism evidence="6 7">
    <name type="scientific">Candidatus Uhrbacteria bacterium RIFCSPHIGHO2_02_FULL_53_13</name>
    <dbReference type="NCBI Taxonomy" id="1802389"/>
    <lineage>
        <taxon>Bacteria</taxon>
        <taxon>Candidatus Uhriibacteriota</taxon>
    </lineage>
</organism>
<name>A0A1F7TW68_9BACT</name>
<protein>
    <submittedName>
        <fullName evidence="6">Uncharacterized protein</fullName>
    </submittedName>
</protein>
<evidence type="ECO:0000313" key="7">
    <source>
        <dbReference type="Proteomes" id="UP000177097"/>
    </source>
</evidence>
<keyword evidence="1" id="KW-0808">Transferase</keyword>
<dbReference type="GO" id="GO:0070566">
    <property type="term" value="F:adenylyltransferase activity"/>
    <property type="evidence" value="ECO:0007669"/>
    <property type="project" value="InterPro"/>
</dbReference>
<reference evidence="6 7" key="1">
    <citation type="journal article" date="2016" name="Nat. Commun.">
        <title>Thousands of microbial genomes shed light on interconnected biogeochemical processes in an aquifer system.</title>
        <authorList>
            <person name="Anantharaman K."/>
            <person name="Brown C.T."/>
            <person name="Hug L.A."/>
            <person name="Sharon I."/>
            <person name="Castelle C.J."/>
            <person name="Probst A.J."/>
            <person name="Thomas B.C."/>
            <person name="Singh A."/>
            <person name="Wilkins M.J."/>
            <person name="Karaoz U."/>
            <person name="Brodie E.L."/>
            <person name="Williams K.H."/>
            <person name="Hubbard S.S."/>
            <person name="Banfield J.F."/>
        </authorList>
    </citation>
    <scope>NUCLEOTIDE SEQUENCE [LARGE SCALE GENOMIC DNA]</scope>
</reference>
<sequence length="261" mass="29316">MNKKIPKQVAELLNTLAKECQSVLGDTFVGFYVHGSLAMGCFNHELSDVDFLVVVNSPLHSETRKNLMAVLIQHSRKAPPKGFEMSVVIENHMQNFVYPTPFEMHFRSDQIEKYKAAPPYGTENGLDPDLAAHATITKERGICLLGKPINEVFPDIPKEYYLKSIIRDSEESIQNIMNGVNSGTCSVPAYGVLNLCRVLAFIDDGLITSKQEGGEWALKNLPKKYSNTIRQALNKYTGSDKLQEVEVSVLKDFARYAKEKW</sequence>
<dbReference type="InterPro" id="IPR043519">
    <property type="entry name" value="NT_sf"/>
</dbReference>
<dbReference type="GO" id="GO:0046677">
    <property type="term" value="P:response to antibiotic"/>
    <property type="evidence" value="ECO:0007669"/>
    <property type="project" value="UniProtKB-KW"/>
</dbReference>
<evidence type="ECO:0000256" key="1">
    <source>
        <dbReference type="ARBA" id="ARBA00022679"/>
    </source>
</evidence>
<accession>A0A1F7TW68</accession>
<feature type="domain" description="Polymerase nucleotidyl transferase" evidence="4">
    <location>
        <begin position="29"/>
        <end position="60"/>
    </location>
</feature>
<dbReference type="SUPFAM" id="SSF81301">
    <property type="entry name" value="Nucleotidyltransferase"/>
    <property type="match status" value="1"/>
</dbReference>
<dbReference type="STRING" id="1802389.A3C17_03140"/>
<gene>
    <name evidence="6" type="ORF">A3C17_03140</name>
</gene>
<proteinExistence type="predicted"/>
<dbReference type="PIRSF" id="PIRSF000819">
    <property type="entry name" value="Streptomycin_3-adenylyltransf"/>
    <property type="match status" value="1"/>
</dbReference>
<dbReference type="Gene3D" id="3.30.460.10">
    <property type="entry name" value="Beta Polymerase, domain 2"/>
    <property type="match status" value="1"/>
</dbReference>
<dbReference type="CDD" id="cd05403">
    <property type="entry name" value="NT_KNTase_like"/>
    <property type="match status" value="1"/>
</dbReference>
<evidence type="ECO:0000259" key="4">
    <source>
        <dbReference type="Pfam" id="PF01909"/>
    </source>
</evidence>
<dbReference type="Proteomes" id="UP000177097">
    <property type="component" value="Unassembled WGS sequence"/>
</dbReference>
<comment type="catalytic activity">
    <reaction evidence="3">
        <text>spectinomycin + ATP = 9-O-adenylylspectinomycin + diphosphate</text>
        <dbReference type="Rhea" id="RHEA:63228"/>
        <dbReference type="ChEBI" id="CHEBI:30616"/>
        <dbReference type="ChEBI" id="CHEBI:33019"/>
        <dbReference type="ChEBI" id="CHEBI:146260"/>
        <dbReference type="ChEBI" id="CHEBI:146261"/>
    </reaction>
</comment>
<evidence type="ECO:0000256" key="2">
    <source>
        <dbReference type="ARBA" id="ARBA00023251"/>
    </source>
</evidence>
<dbReference type="Pfam" id="PF01909">
    <property type="entry name" value="NTP_transf_2"/>
    <property type="match status" value="1"/>
</dbReference>
<keyword evidence="2" id="KW-0046">Antibiotic resistance</keyword>
<dbReference type="InterPro" id="IPR002934">
    <property type="entry name" value="Polymerase_NTP_transf_dom"/>
</dbReference>
<dbReference type="Pfam" id="PF13427">
    <property type="entry name" value="AadA_C"/>
    <property type="match status" value="1"/>
</dbReference>
<dbReference type="InterPro" id="IPR025184">
    <property type="entry name" value="AadA_C"/>
</dbReference>